<comment type="similarity">
    <text evidence="2">Belongs to the AB hydrolase superfamily. MetX family.</text>
</comment>
<dbReference type="HAMAP" id="MF_00296">
    <property type="entry name" value="MetX_acyltransf"/>
    <property type="match status" value="1"/>
</dbReference>
<dbReference type="HOGENOM" id="CLU_028760_1_2_11"/>
<dbReference type="InterPro" id="IPR000073">
    <property type="entry name" value="AB_hydrolase_1"/>
</dbReference>
<dbReference type="NCBIfam" id="NF001209">
    <property type="entry name" value="PRK00175.1"/>
    <property type="match status" value="1"/>
</dbReference>
<comment type="subunit">
    <text evidence="2">Homodimer.</text>
</comment>
<dbReference type="KEGG" id="pbo:PACID_16990"/>
<protein>
    <recommendedName>
        <fullName evidence="2">Homoserine O-succinyltransferase</fullName>
        <shortName evidence="2">HST</shortName>
        <ecNumber evidence="2">2.3.1.46</ecNumber>
    </recommendedName>
    <alternativeName>
        <fullName evidence="2">Homoserine transsuccinylase</fullName>
        <shortName evidence="2">HTS</shortName>
    </alternativeName>
</protein>
<feature type="region of interest" description="Disordered" evidence="4">
    <location>
        <begin position="1"/>
        <end position="22"/>
    </location>
</feature>
<feature type="binding site" evidence="2">
    <location>
        <position position="368"/>
    </location>
    <ligand>
        <name>substrate</name>
    </ligand>
</feature>
<dbReference type="NCBIfam" id="TIGR01392">
    <property type="entry name" value="homoserO_Ac_trn"/>
    <property type="match status" value="1"/>
</dbReference>
<keyword evidence="1 2" id="KW-0808">Transferase</keyword>
<comment type="pathway">
    <text evidence="2">Amino-acid biosynthesis; L-methionine biosynthesis via de novo pathway; O-succinyl-L-homoserine from L-homoserine: step 1/1.</text>
</comment>
<dbReference type="EC" id="2.3.1.46" evidence="2"/>
<proteinExistence type="inferred from homology"/>
<feature type="active site" description="Nucleophile" evidence="2 3">
    <location>
        <position position="171"/>
    </location>
</feature>
<comment type="caution">
    <text evidence="2">Lacks conserved residue(s) required for the propagation of feature annotation.</text>
</comment>
<dbReference type="GO" id="GO:0009092">
    <property type="term" value="P:homoserine metabolic process"/>
    <property type="evidence" value="ECO:0007669"/>
    <property type="project" value="TreeGrafter"/>
</dbReference>
<dbReference type="PANTHER" id="PTHR32268">
    <property type="entry name" value="HOMOSERINE O-ACETYLTRANSFERASE"/>
    <property type="match status" value="1"/>
</dbReference>
<dbReference type="GO" id="GO:0009086">
    <property type="term" value="P:methionine biosynthetic process"/>
    <property type="evidence" value="ECO:0007669"/>
    <property type="project" value="UniProtKB-UniRule"/>
</dbReference>
<dbReference type="InterPro" id="IPR008220">
    <property type="entry name" value="HAT_MetX-like"/>
</dbReference>
<accession>K7RSX3</accession>
<evidence type="ECO:0000256" key="4">
    <source>
        <dbReference type="SAM" id="MobiDB-lite"/>
    </source>
</evidence>
<dbReference type="EMBL" id="CP003493">
    <property type="protein sequence ID" value="AFV89506.1"/>
    <property type="molecule type" value="Genomic_DNA"/>
</dbReference>
<comment type="subcellular location">
    <subcellularLocation>
        <location evidence="2">Cytoplasm</location>
    </subcellularLocation>
</comment>
<dbReference type="Pfam" id="PF00561">
    <property type="entry name" value="Abhydrolase_1"/>
    <property type="match status" value="1"/>
</dbReference>
<dbReference type="GO" id="GO:0005737">
    <property type="term" value="C:cytoplasm"/>
    <property type="evidence" value="ECO:0007669"/>
    <property type="project" value="UniProtKB-SubCell"/>
</dbReference>
<evidence type="ECO:0000256" key="2">
    <source>
        <dbReference type="HAMAP-Rule" id="MF_00296"/>
    </source>
</evidence>
<feature type="active site" evidence="2 3">
    <location>
        <position position="367"/>
    </location>
</feature>
<evidence type="ECO:0000259" key="5">
    <source>
        <dbReference type="Pfam" id="PF00561"/>
    </source>
</evidence>
<feature type="site" description="Important for acyl-CoA specificity" evidence="2">
    <location>
        <position position="336"/>
    </location>
</feature>
<dbReference type="SUPFAM" id="SSF53474">
    <property type="entry name" value="alpha/beta-Hydrolases"/>
    <property type="match status" value="1"/>
</dbReference>
<keyword evidence="2" id="KW-0963">Cytoplasm</keyword>
<comment type="function">
    <text evidence="2">Transfers a succinyl group from succinyl-CoA to L-homoserine, forming succinyl-L-homoserine.</text>
</comment>
<dbReference type="GO" id="GO:0004414">
    <property type="term" value="F:homoserine O-acetyltransferase activity"/>
    <property type="evidence" value="ECO:0007669"/>
    <property type="project" value="TreeGrafter"/>
</dbReference>
<sequence>MAESVPMPRQPASRTEPVGPGVGRVETRYATVADPDHPLRLVSGDHLDHVEVAYETYGTLSPARDNAVYICHALTGDAHAAGLHDGETRPGWWDNIIGPGRAIDTDRWFVVSSNLLGGCSGTTGPTSVNPATGQVWGTAFPQIDMHDFVEVHLRLAAHLGIEHFHAVVGGSMGGMQALDWSLTHPDTLDNAVIVAASSRLTAQNIAFSAVGREAIVRDRDFSDGHYLDADRRPDTGLSIARMLAHITYLSEDAFAEKFGRTHQYGQTRRGFGVDFAVESYLDHQGETFLTRFDPLSYIYLTRVMDYFDPFGTTGATDLVVADPVNYLVVCFDTDWRFSPAHSRRIVRHLEGAGLPASFFTIASSWGHDSFLMKLDPYHDLVRAFLEVPAARRTDRASRRAPHYDGHICTREVDR</sequence>
<dbReference type="Gene3D" id="3.40.50.1820">
    <property type="entry name" value="alpha/beta hydrolase"/>
    <property type="match status" value="1"/>
</dbReference>
<evidence type="ECO:0000256" key="3">
    <source>
        <dbReference type="PIRSR" id="PIRSR000443-1"/>
    </source>
</evidence>
<feature type="active site" evidence="2 3">
    <location>
        <position position="334"/>
    </location>
</feature>
<dbReference type="STRING" id="1171373.PACID_16990"/>
<dbReference type="Gene3D" id="1.10.1740.110">
    <property type="match status" value="1"/>
</dbReference>
<evidence type="ECO:0000313" key="6">
    <source>
        <dbReference type="EMBL" id="AFV89506.1"/>
    </source>
</evidence>
<keyword evidence="2 6" id="KW-0012">Acyltransferase</keyword>
<feature type="domain" description="AB hydrolase-1" evidence="5">
    <location>
        <begin position="67"/>
        <end position="371"/>
    </location>
</feature>
<dbReference type="AlphaFoldDB" id="K7RSX3"/>
<dbReference type="Proteomes" id="UP000000214">
    <property type="component" value="Chromosome"/>
</dbReference>
<comment type="catalytic activity">
    <reaction evidence="2">
        <text>L-homoserine + succinyl-CoA = O-succinyl-L-homoserine + CoA</text>
        <dbReference type="Rhea" id="RHEA:22008"/>
        <dbReference type="ChEBI" id="CHEBI:57287"/>
        <dbReference type="ChEBI" id="CHEBI:57292"/>
        <dbReference type="ChEBI" id="CHEBI:57476"/>
        <dbReference type="ChEBI" id="CHEBI:57661"/>
        <dbReference type="EC" id="2.3.1.46"/>
    </reaction>
</comment>
<dbReference type="PANTHER" id="PTHR32268:SF11">
    <property type="entry name" value="HOMOSERINE O-ACETYLTRANSFERASE"/>
    <property type="match status" value="1"/>
</dbReference>
<gene>
    <name evidence="2" type="primary">metXS</name>
    <name evidence="6" type="ordered locus">PACID_16990</name>
</gene>
<name>K7RSX3_ACIA4</name>
<organism evidence="6 7">
    <name type="scientific">Acidipropionibacterium acidipropionici (strain ATCC 4875 / DSM 20272 / JCM 6432 / NBRC 12425 / NCIMB 8070 / 4)</name>
    <name type="common">Propionibacterium acidipropionici</name>
    <dbReference type="NCBI Taxonomy" id="1171373"/>
    <lineage>
        <taxon>Bacteria</taxon>
        <taxon>Bacillati</taxon>
        <taxon>Actinomycetota</taxon>
        <taxon>Actinomycetes</taxon>
        <taxon>Propionibacteriales</taxon>
        <taxon>Propionibacteriaceae</taxon>
        <taxon>Acidipropionibacterium</taxon>
    </lineage>
</organism>
<dbReference type="PIRSF" id="PIRSF000443">
    <property type="entry name" value="Homoser_Ac_trans"/>
    <property type="match status" value="1"/>
</dbReference>
<dbReference type="eggNOG" id="COG2021">
    <property type="taxonomic scope" value="Bacteria"/>
</dbReference>
<dbReference type="GO" id="GO:0008899">
    <property type="term" value="F:homoserine O-succinyltransferase activity"/>
    <property type="evidence" value="ECO:0007669"/>
    <property type="project" value="UniProtKB-UniRule"/>
</dbReference>
<feature type="binding site" evidence="2">
    <location>
        <position position="241"/>
    </location>
    <ligand>
        <name>substrate</name>
    </ligand>
</feature>
<reference evidence="6 7" key="1">
    <citation type="journal article" date="2012" name="BMC Genomics">
        <title>The genome sequence of Propionibacterium acidipropionici provides insights into its biotechnological and industrial potential.</title>
        <authorList>
            <person name="Parizzi L.P."/>
            <person name="Grassi M.C."/>
            <person name="Llerena L.A."/>
            <person name="Carazzolle M.F."/>
            <person name="Queiroz V.L."/>
            <person name="Lunardi I."/>
            <person name="Zeidler A.F."/>
            <person name="Teixeira P.J."/>
            <person name="Mieczkowski P."/>
            <person name="Rincones J."/>
            <person name="Pereira G.A."/>
        </authorList>
    </citation>
    <scope>NUCLEOTIDE SEQUENCE [LARGE SCALE GENOMIC DNA]</scope>
    <source>
        <strain evidence="7">ATCC 4875 / DSM 20272 / JCM 6432 / NBRC 12425 / NCIMB 8070</strain>
    </source>
</reference>
<keyword evidence="2" id="KW-0028">Amino-acid biosynthesis</keyword>
<evidence type="ECO:0000256" key="1">
    <source>
        <dbReference type="ARBA" id="ARBA00022679"/>
    </source>
</evidence>
<keyword evidence="2" id="KW-0486">Methionine biosynthesis</keyword>
<evidence type="ECO:0000313" key="7">
    <source>
        <dbReference type="Proteomes" id="UP000000214"/>
    </source>
</evidence>
<dbReference type="PATRIC" id="fig|1171373.8.peg.1680"/>
<dbReference type="InterPro" id="IPR029058">
    <property type="entry name" value="AB_hydrolase_fold"/>
</dbReference>
<dbReference type="UniPathway" id="UPA00051">
    <property type="reaction ID" value="UER00075"/>
</dbReference>